<dbReference type="Gene3D" id="1.10.10.10">
    <property type="entry name" value="Winged helix-like DNA-binding domain superfamily/Winged helix DNA-binding domain"/>
    <property type="match status" value="1"/>
</dbReference>
<feature type="region of interest" description="Disordered" evidence="11">
    <location>
        <begin position="480"/>
        <end position="523"/>
    </location>
</feature>
<feature type="domain" description="Response regulatory" evidence="12">
    <location>
        <begin position="350"/>
        <end position="464"/>
    </location>
</feature>
<feature type="coiled-coil region" evidence="10">
    <location>
        <begin position="115"/>
        <end position="149"/>
    </location>
</feature>
<dbReference type="PIRSF" id="PIRSF002595">
    <property type="entry name" value="RR_SKN7"/>
    <property type="match status" value="1"/>
</dbReference>
<feature type="region of interest" description="Disordered" evidence="11">
    <location>
        <begin position="561"/>
        <end position="609"/>
    </location>
</feature>
<dbReference type="EMBL" id="KV407460">
    <property type="protein sequence ID" value="KZF21860.1"/>
    <property type="molecule type" value="Genomic_DNA"/>
</dbReference>
<keyword evidence="3" id="KW-0902">Two-component regulatory system</keyword>
<evidence type="ECO:0000256" key="3">
    <source>
        <dbReference type="ARBA" id="ARBA00023012"/>
    </source>
</evidence>
<dbReference type="FunFam" id="1.10.10.10:FF:000027">
    <property type="entry name" value="Heat shock transcription factor 1"/>
    <property type="match status" value="1"/>
</dbReference>
<evidence type="ECO:0000256" key="10">
    <source>
        <dbReference type="SAM" id="Coils"/>
    </source>
</evidence>
<dbReference type="Pfam" id="PF00447">
    <property type="entry name" value="HSF_DNA-bind"/>
    <property type="match status" value="1"/>
</dbReference>
<dbReference type="OrthoDB" id="424572at2759"/>
<dbReference type="GO" id="GO:0000156">
    <property type="term" value="F:phosphorelay response regulator activity"/>
    <property type="evidence" value="ECO:0007669"/>
    <property type="project" value="InterPro"/>
</dbReference>
<evidence type="ECO:0000256" key="1">
    <source>
        <dbReference type="ARBA" id="ARBA00004123"/>
    </source>
</evidence>
<dbReference type="InterPro" id="IPR036390">
    <property type="entry name" value="WH_DNA-bd_sf"/>
</dbReference>
<evidence type="ECO:0000256" key="2">
    <source>
        <dbReference type="ARBA" id="ARBA00022553"/>
    </source>
</evidence>
<name>A0A165G8B7_XYLHT</name>
<protein>
    <recommendedName>
        <fullName evidence="8">Transcription factor</fullName>
    </recommendedName>
</protein>
<keyword evidence="10" id="KW-0175">Coiled coil</keyword>
<dbReference type="CDD" id="cd17546">
    <property type="entry name" value="REC_hyHK_CKI1_RcsC-like"/>
    <property type="match status" value="1"/>
</dbReference>
<evidence type="ECO:0000313" key="14">
    <source>
        <dbReference type="Proteomes" id="UP000076632"/>
    </source>
</evidence>
<sequence length="609" mass="67442">MLEDPSYESVVRWGNEGDSFVVLENEKFTKTILPKHFKHSNFASFVRQLNKYDFHKVRQNNEENGQSPYGPGAWEFKHPEFKANNKDSLDNIRRKAPAPRKQAQGGDEVLATQQMDLVNTQLVATQQQLQQLQERYNELSIHHSMLLQELIGIQKTVVNHEHVMQNVMSFLHSVDARQRRDSRIGGNPFAQGPGPGALAGNGPVDTPAQQLQFDDEPASPLQNASKLLNETNADILLNIRNLEQMNEMQMRINGTLTTPPPDALRNGVTPTSHPASSAQALAFSKANNDLGDIVYPVGQTNGIDPMYSEHINNIPYPMPKDADMNDPRKQFAEGRKKSTQVDPGWIRPPQILLVEDDPTCRRIGSKFLYSFRCAIDSALDGLEAVNKMNAGSKYDLVLMDIIMPNLDGVSACHLIRQFDSTPIIAMTSNIRSDDISMYFQHGMNDVLPKPFTKDGLLHVLEKHLGHLKKVPEGIEALGQAPGAGVQSISQGSTRQSLKDEDSPGKSPATSSWQSPSQYSAVSTAANSLPDEYMQTMRTAYGMDGSVQHPGGLQYPQAQMPMNAARQQGHRRQASELGSGDEMGNDPKRQRMFIPHGNPAMHTMPRSGPG</sequence>
<dbReference type="FunCoup" id="A0A165G8B7">
    <property type="interactions" value="689"/>
</dbReference>
<dbReference type="GeneID" id="28894535"/>
<keyword evidence="14" id="KW-1185">Reference proteome</keyword>
<keyword evidence="7 8" id="KW-0539">Nucleus</keyword>
<dbReference type="PRINTS" id="PR00056">
    <property type="entry name" value="HSFDOMAIN"/>
</dbReference>
<gene>
    <name evidence="13" type="ORF">L228DRAFT_161803</name>
</gene>
<dbReference type="PROSITE" id="PS50110">
    <property type="entry name" value="RESPONSE_REGULATORY"/>
    <property type="match status" value="1"/>
</dbReference>
<dbReference type="OMA" id="TNVDPGW"/>
<dbReference type="RefSeq" id="XP_018187415.1">
    <property type="nucleotide sequence ID" value="XM_018329398.1"/>
</dbReference>
<evidence type="ECO:0000313" key="13">
    <source>
        <dbReference type="EMBL" id="KZF21860.1"/>
    </source>
</evidence>
<dbReference type="Gene3D" id="3.40.50.2300">
    <property type="match status" value="1"/>
</dbReference>
<dbReference type="InterPro" id="IPR014402">
    <property type="entry name" value="Sig_transdc_resp-reg_Skn7"/>
</dbReference>
<evidence type="ECO:0000256" key="9">
    <source>
        <dbReference type="PROSITE-ProRule" id="PRU00169"/>
    </source>
</evidence>
<feature type="modified residue" description="4-aspartylphosphate" evidence="9">
    <location>
        <position position="400"/>
    </location>
</feature>
<dbReference type="AlphaFoldDB" id="A0A165G8B7"/>
<dbReference type="GO" id="GO:0006357">
    <property type="term" value="P:regulation of transcription by RNA polymerase II"/>
    <property type="evidence" value="ECO:0007669"/>
    <property type="project" value="UniProtKB-UniRule"/>
</dbReference>
<accession>A0A165G8B7</accession>
<dbReference type="SUPFAM" id="SSF46785">
    <property type="entry name" value="Winged helix' DNA-binding domain"/>
    <property type="match status" value="1"/>
</dbReference>
<dbReference type="GO" id="GO:0003700">
    <property type="term" value="F:DNA-binding transcription factor activity"/>
    <property type="evidence" value="ECO:0007669"/>
    <property type="project" value="UniProtKB-UniRule"/>
</dbReference>
<evidence type="ECO:0000256" key="4">
    <source>
        <dbReference type="ARBA" id="ARBA00023015"/>
    </source>
</evidence>
<dbReference type="SMART" id="SM00448">
    <property type="entry name" value="REC"/>
    <property type="match status" value="1"/>
</dbReference>
<keyword evidence="5 8" id="KW-0238">DNA-binding</keyword>
<evidence type="ECO:0000256" key="8">
    <source>
        <dbReference type="PIRNR" id="PIRNR002595"/>
    </source>
</evidence>
<dbReference type="FunFam" id="3.40.50.2300:FF:000212">
    <property type="entry name" value="Stress response regulator/HFS transcription factor"/>
    <property type="match status" value="1"/>
</dbReference>
<keyword evidence="4 8" id="KW-0805">Transcription regulation</keyword>
<organism evidence="13 14">
    <name type="scientific">Xylona heveae (strain CBS 132557 / TC161)</name>
    <dbReference type="NCBI Taxonomy" id="1328760"/>
    <lineage>
        <taxon>Eukaryota</taxon>
        <taxon>Fungi</taxon>
        <taxon>Dikarya</taxon>
        <taxon>Ascomycota</taxon>
        <taxon>Pezizomycotina</taxon>
        <taxon>Xylonomycetes</taxon>
        <taxon>Xylonales</taxon>
        <taxon>Xylonaceae</taxon>
        <taxon>Xylona</taxon>
    </lineage>
</organism>
<dbReference type="InParanoid" id="A0A165G8B7"/>
<evidence type="ECO:0000259" key="12">
    <source>
        <dbReference type="PROSITE" id="PS50110"/>
    </source>
</evidence>
<dbReference type="Pfam" id="PF00072">
    <property type="entry name" value="Response_reg"/>
    <property type="match status" value="1"/>
</dbReference>
<feature type="region of interest" description="Disordered" evidence="11">
    <location>
        <begin position="178"/>
        <end position="206"/>
    </location>
</feature>
<dbReference type="SMART" id="SM00415">
    <property type="entry name" value="HSF"/>
    <property type="match status" value="1"/>
</dbReference>
<keyword evidence="2 9" id="KW-0597">Phosphoprotein</keyword>
<feature type="compositionally biased region" description="Polar residues" evidence="11">
    <location>
        <begin position="486"/>
        <end position="495"/>
    </location>
</feature>
<dbReference type="PANTHER" id="PTHR45339">
    <property type="entry name" value="HYBRID SIGNAL TRANSDUCTION HISTIDINE KINASE J"/>
    <property type="match status" value="1"/>
</dbReference>
<dbReference type="InterPro" id="IPR036388">
    <property type="entry name" value="WH-like_DNA-bd_sf"/>
</dbReference>
<comment type="subcellular location">
    <subcellularLocation>
        <location evidence="1 8">Nucleus</location>
    </subcellularLocation>
</comment>
<evidence type="ECO:0000256" key="6">
    <source>
        <dbReference type="ARBA" id="ARBA00023163"/>
    </source>
</evidence>
<dbReference type="PROSITE" id="PS00434">
    <property type="entry name" value="HSF_DOMAIN"/>
    <property type="match status" value="1"/>
</dbReference>
<dbReference type="STRING" id="1328760.A0A165G8B7"/>
<dbReference type="Proteomes" id="UP000076632">
    <property type="component" value="Unassembled WGS sequence"/>
</dbReference>
<keyword evidence="6 8" id="KW-0804">Transcription</keyword>
<dbReference type="GO" id="GO:0005634">
    <property type="term" value="C:nucleus"/>
    <property type="evidence" value="ECO:0007669"/>
    <property type="project" value="UniProtKB-SubCell"/>
</dbReference>
<dbReference type="InterPro" id="IPR011006">
    <property type="entry name" value="CheY-like_superfamily"/>
</dbReference>
<evidence type="ECO:0000256" key="7">
    <source>
        <dbReference type="ARBA" id="ARBA00023242"/>
    </source>
</evidence>
<dbReference type="GO" id="GO:0043565">
    <property type="term" value="F:sequence-specific DNA binding"/>
    <property type="evidence" value="ECO:0007669"/>
    <property type="project" value="InterPro"/>
</dbReference>
<evidence type="ECO:0000256" key="11">
    <source>
        <dbReference type="SAM" id="MobiDB-lite"/>
    </source>
</evidence>
<feature type="compositionally biased region" description="Polar residues" evidence="11">
    <location>
        <begin position="507"/>
        <end position="523"/>
    </location>
</feature>
<dbReference type="SUPFAM" id="SSF52172">
    <property type="entry name" value="CheY-like"/>
    <property type="match status" value="1"/>
</dbReference>
<evidence type="ECO:0000256" key="5">
    <source>
        <dbReference type="ARBA" id="ARBA00023125"/>
    </source>
</evidence>
<dbReference type="PANTHER" id="PTHR45339:SF1">
    <property type="entry name" value="HYBRID SIGNAL TRANSDUCTION HISTIDINE KINASE J"/>
    <property type="match status" value="1"/>
</dbReference>
<reference evidence="13 14" key="1">
    <citation type="journal article" date="2016" name="Fungal Biol.">
        <title>The genome of Xylona heveae provides a window into fungal endophytism.</title>
        <authorList>
            <person name="Gazis R."/>
            <person name="Kuo A."/>
            <person name="Riley R."/>
            <person name="LaButti K."/>
            <person name="Lipzen A."/>
            <person name="Lin J."/>
            <person name="Amirebrahimi M."/>
            <person name="Hesse C.N."/>
            <person name="Spatafora J.W."/>
            <person name="Henrissat B."/>
            <person name="Hainaut M."/>
            <person name="Grigoriev I.V."/>
            <person name="Hibbett D.S."/>
        </authorList>
    </citation>
    <scope>NUCLEOTIDE SEQUENCE [LARGE SCALE GENOMIC DNA]</scope>
    <source>
        <strain evidence="13 14">TC161</strain>
    </source>
</reference>
<dbReference type="InterPro" id="IPR001789">
    <property type="entry name" value="Sig_transdc_resp-reg_receiver"/>
</dbReference>
<dbReference type="InterPro" id="IPR000232">
    <property type="entry name" value="HSF_DNA-bd"/>
</dbReference>
<proteinExistence type="predicted"/>